<dbReference type="Proteomes" id="UP000187506">
    <property type="component" value="Chromosome"/>
</dbReference>
<dbReference type="Pfam" id="PF00534">
    <property type="entry name" value="Glycos_transf_1"/>
    <property type="match status" value="1"/>
</dbReference>
<dbReference type="KEGG" id="lvn:BWR22_10475"/>
<dbReference type="SUPFAM" id="SSF53756">
    <property type="entry name" value="UDP-Glycosyltransferase/glycogen phosphorylase"/>
    <property type="match status" value="1"/>
</dbReference>
<dbReference type="EMBL" id="CP019352">
    <property type="protein sequence ID" value="APY00718.1"/>
    <property type="molecule type" value="Genomic_DNA"/>
</dbReference>
<dbReference type="PANTHER" id="PTHR12526:SF630">
    <property type="entry name" value="GLYCOSYLTRANSFERASE"/>
    <property type="match status" value="1"/>
</dbReference>
<keyword evidence="2" id="KW-0808">Transferase</keyword>
<dbReference type="CDD" id="cd03801">
    <property type="entry name" value="GT4_PimA-like"/>
    <property type="match status" value="1"/>
</dbReference>
<dbReference type="InterPro" id="IPR001296">
    <property type="entry name" value="Glyco_trans_1"/>
</dbReference>
<name>A0AAC9LPC6_9FLAO</name>
<reference evidence="2 3" key="1">
    <citation type="submission" date="2017-01" db="EMBL/GenBank/DDBJ databases">
        <title>Complete genome of Lacinutrix venerupis DOK2-8 isolated from seawater in Dokdo.</title>
        <authorList>
            <person name="Chi W.-J."/>
            <person name="Kim J.H."/>
        </authorList>
    </citation>
    <scope>NUCLEOTIDE SEQUENCE [LARGE SCALE GENOMIC DNA]</scope>
    <source>
        <strain evidence="2 3">DOK2-8</strain>
    </source>
</reference>
<dbReference type="AlphaFoldDB" id="A0AAC9LPC6"/>
<dbReference type="Gene3D" id="3.40.50.2000">
    <property type="entry name" value="Glycogen Phosphorylase B"/>
    <property type="match status" value="1"/>
</dbReference>
<keyword evidence="3" id="KW-1185">Reference proteome</keyword>
<organism evidence="2 3">
    <name type="scientific">Lacinutrix venerupis</name>
    <dbReference type="NCBI Taxonomy" id="1486034"/>
    <lineage>
        <taxon>Bacteria</taxon>
        <taxon>Pseudomonadati</taxon>
        <taxon>Bacteroidota</taxon>
        <taxon>Flavobacteriia</taxon>
        <taxon>Flavobacteriales</taxon>
        <taxon>Flavobacteriaceae</taxon>
        <taxon>Lacinutrix</taxon>
    </lineage>
</organism>
<evidence type="ECO:0000313" key="2">
    <source>
        <dbReference type="EMBL" id="APY00718.1"/>
    </source>
</evidence>
<dbReference type="PANTHER" id="PTHR12526">
    <property type="entry name" value="GLYCOSYLTRANSFERASE"/>
    <property type="match status" value="1"/>
</dbReference>
<dbReference type="GO" id="GO:0016757">
    <property type="term" value="F:glycosyltransferase activity"/>
    <property type="evidence" value="ECO:0007669"/>
    <property type="project" value="InterPro"/>
</dbReference>
<protein>
    <submittedName>
        <fullName evidence="2">Glycosyl transferase</fullName>
    </submittedName>
</protein>
<accession>A0AAC9LPC6</accession>
<proteinExistence type="predicted"/>
<feature type="domain" description="Glycosyl transferase family 1" evidence="1">
    <location>
        <begin position="194"/>
        <end position="353"/>
    </location>
</feature>
<dbReference type="RefSeq" id="WP_076733624.1">
    <property type="nucleotide sequence ID" value="NZ_CP019352.1"/>
</dbReference>
<sequence>MNFLIISHAIHKTKNQQVFSYAPYVREMNVWLKYVDNTTVIAPKTDGIINAIEMPYEHKNLKLESVPGIQFTSVKHIFLSLLNLPLLFFKLFRACQKADYIHLRCPGNMGLLGCVVQIFFPKKAKTAKYAGNWDPEATQPLSYRFQKWILSNTTLTRNMQVLVYGDWENQTKNIKPFFTATYKASEIETISTRDYSKKLKFVFIGSLVIGKRPLLAIQIIEHLKQKGYNVSLDLFGDGNLKDKLSQYVSTNKLHNIITIHGNQSKDVVKAALKTAHFSILPSKSEGWPKAIAEAMFFGCVPVVTKISCVPFMLDYGRRGILITAELEAAIQEIEIVLEDEARLKLMSENALKWSQHYTLDKFEKEIAKLLQH</sequence>
<evidence type="ECO:0000313" key="3">
    <source>
        <dbReference type="Proteomes" id="UP000187506"/>
    </source>
</evidence>
<evidence type="ECO:0000259" key="1">
    <source>
        <dbReference type="Pfam" id="PF00534"/>
    </source>
</evidence>
<gene>
    <name evidence="2" type="ORF">BWR22_10475</name>
</gene>